<gene>
    <name evidence="7" type="ORF">NK125_04965</name>
</gene>
<dbReference type="EMBL" id="JAMZFW010000005">
    <property type="protein sequence ID" value="MCP1101765.1"/>
    <property type="molecule type" value="Genomic_DNA"/>
</dbReference>
<keyword evidence="4" id="KW-0902">Two-component regulatory system</keyword>
<sequence>MNSKLKKTFLLALLSIFSGLISMRFFDSDFQISVSVILILIFIYTMQPLYNFLLFALTGIGLFFLRIIVHLVFYSQDAFSCWAYVPEIFFYLTYGILFVLFHRLQKERKAPSLFAFLPIIFIDYGANSIELLIRMGSNMFNRETHLGILFVAFLRTFVSISVLKLIEYYKILLLKQEHEDRYKRILIFIARLNEELVWLKKNTELIEHTMSTSYQLYETLKTTDKDNKLAAMALSVSKDIHEIKKEYLLILRGLSVVLKTEEEADGMYIKDILFLIKDSVKTFADELNKELIVTLNIEENFYTSKHYLLLSVFRNLLVNALEAAPGKIVTMHVEEHMENGFYTFRVSDDGIGIPADTIDAIFLPGFSTKINYATGEVNRGLGLSLVQDMIEKDFKGEIKVKSDSNGTEFFVSLDVGEVV</sequence>
<name>A0ABT1E7F6_9FIRM</name>
<feature type="transmembrane region" description="Helical" evidence="5">
    <location>
        <begin position="113"/>
        <end position="133"/>
    </location>
</feature>
<feature type="transmembrane region" description="Helical" evidence="5">
    <location>
        <begin position="53"/>
        <end position="76"/>
    </location>
</feature>
<keyword evidence="8" id="KW-1185">Reference proteome</keyword>
<feature type="transmembrane region" description="Helical" evidence="5">
    <location>
        <begin position="145"/>
        <end position="166"/>
    </location>
</feature>
<evidence type="ECO:0000313" key="8">
    <source>
        <dbReference type="Proteomes" id="UP001523566"/>
    </source>
</evidence>
<dbReference type="RefSeq" id="WP_262065553.1">
    <property type="nucleotide sequence ID" value="NZ_JAMXOD010000005.1"/>
</dbReference>
<dbReference type="SMART" id="SM00387">
    <property type="entry name" value="HATPase_c"/>
    <property type="match status" value="1"/>
</dbReference>
<evidence type="ECO:0000256" key="5">
    <source>
        <dbReference type="SAM" id="Phobius"/>
    </source>
</evidence>
<feature type="transmembrane region" description="Helical" evidence="5">
    <location>
        <begin position="82"/>
        <end position="101"/>
    </location>
</feature>
<dbReference type="InterPro" id="IPR003594">
    <property type="entry name" value="HATPase_dom"/>
</dbReference>
<keyword evidence="5" id="KW-0472">Membrane</keyword>
<comment type="catalytic activity">
    <reaction evidence="1">
        <text>ATP + protein L-histidine = ADP + protein N-phospho-L-histidine.</text>
        <dbReference type="EC" id="2.7.13.3"/>
    </reaction>
</comment>
<dbReference type="InterPro" id="IPR005467">
    <property type="entry name" value="His_kinase_dom"/>
</dbReference>
<evidence type="ECO:0000313" key="7">
    <source>
        <dbReference type="EMBL" id="MCP1101765.1"/>
    </source>
</evidence>
<evidence type="ECO:0000256" key="1">
    <source>
        <dbReference type="ARBA" id="ARBA00000085"/>
    </source>
</evidence>
<dbReference type="GO" id="GO:0016301">
    <property type="term" value="F:kinase activity"/>
    <property type="evidence" value="ECO:0007669"/>
    <property type="project" value="UniProtKB-KW"/>
</dbReference>
<evidence type="ECO:0000256" key="3">
    <source>
        <dbReference type="ARBA" id="ARBA00022777"/>
    </source>
</evidence>
<comment type="caution">
    <text evidence="7">The sequence shown here is derived from an EMBL/GenBank/DDBJ whole genome shotgun (WGS) entry which is preliminary data.</text>
</comment>
<keyword evidence="5" id="KW-1133">Transmembrane helix</keyword>
<organism evidence="7 8">
    <name type="scientific">Aequitasia blattaphilus</name>
    <dbReference type="NCBI Taxonomy" id="2949332"/>
    <lineage>
        <taxon>Bacteria</taxon>
        <taxon>Bacillati</taxon>
        <taxon>Bacillota</taxon>
        <taxon>Clostridia</taxon>
        <taxon>Lachnospirales</taxon>
        <taxon>Lachnospiraceae</taxon>
        <taxon>Aequitasia</taxon>
    </lineage>
</organism>
<accession>A0ABT1E7F6</accession>
<feature type="domain" description="Histidine kinase" evidence="6">
    <location>
        <begin position="205"/>
        <end position="417"/>
    </location>
</feature>
<keyword evidence="3 7" id="KW-0418">Kinase</keyword>
<reference evidence="7 8" key="1">
    <citation type="journal article" date="2022" name="Genome Biol. Evol.">
        <title>Host diet, physiology and behaviors set the stage for Lachnospiraceae cladogenesis.</title>
        <authorList>
            <person name="Vera-Ponce De Leon A."/>
            <person name="Schneider M."/>
            <person name="Jahnes B.C."/>
            <person name="Sadowski V."/>
            <person name="Camuy-Velez L.A."/>
            <person name="Duan J."/>
            <person name="Sabree Z.L."/>
        </authorList>
    </citation>
    <scope>NUCLEOTIDE SEQUENCE [LARGE SCALE GENOMIC DNA]</scope>
    <source>
        <strain evidence="7 8">PAL113</strain>
    </source>
</reference>
<dbReference type="SUPFAM" id="SSF55874">
    <property type="entry name" value="ATPase domain of HSP90 chaperone/DNA topoisomerase II/histidine kinase"/>
    <property type="match status" value="1"/>
</dbReference>
<evidence type="ECO:0000256" key="2">
    <source>
        <dbReference type="ARBA" id="ARBA00012438"/>
    </source>
</evidence>
<dbReference type="Pfam" id="PF02518">
    <property type="entry name" value="HATPase_c"/>
    <property type="match status" value="1"/>
</dbReference>
<dbReference type="PROSITE" id="PS50109">
    <property type="entry name" value="HIS_KIN"/>
    <property type="match status" value="1"/>
</dbReference>
<feature type="transmembrane region" description="Helical" evidence="5">
    <location>
        <begin position="30"/>
        <end position="46"/>
    </location>
</feature>
<dbReference type="PRINTS" id="PR00344">
    <property type="entry name" value="BCTRLSENSOR"/>
</dbReference>
<keyword evidence="5" id="KW-0812">Transmembrane</keyword>
<dbReference type="InterPro" id="IPR036890">
    <property type="entry name" value="HATPase_C_sf"/>
</dbReference>
<dbReference type="EC" id="2.7.13.3" evidence="2"/>
<dbReference type="PANTHER" id="PTHR43065">
    <property type="entry name" value="SENSOR HISTIDINE KINASE"/>
    <property type="match status" value="1"/>
</dbReference>
<protein>
    <recommendedName>
        <fullName evidence="2">histidine kinase</fullName>
        <ecNumber evidence="2">2.7.13.3</ecNumber>
    </recommendedName>
</protein>
<evidence type="ECO:0000256" key="4">
    <source>
        <dbReference type="ARBA" id="ARBA00023012"/>
    </source>
</evidence>
<proteinExistence type="predicted"/>
<dbReference type="Gene3D" id="3.30.565.10">
    <property type="entry name" value="Histidine kinase-like ATPase, C-terminal domain"/>
    <property type="match status" value="1"/>
</dbReference>
<evidence type="ECO:0000259" key="6">
    <source>
        <dbReference type="PROSITE" id="PS50109"/>
    </source>
</evidence>
<keyword evidence="3 7" id="KW-0808">Transferase</keyword>
<dbReference type="InterPro" id="IPR004358">
    <property type="entry name" value="Sig_transdc_His_kin-like_C"/>
</dbReference>
<dbReference type="Proteomes" id="UP001523566">
    <property type="component" value="Unassembled WGS sequence"/>
</dbReference>